<dbReference type="CDD" id="cd00130">
    <property type="entry name" value="PAS"/>
    <property type="match status" value="1"/>
</dbReference>
<dbReference type="PANTHER" id="PTHR44757:SF2">
    <property type="entry name" value="BIOFILM ARCHITECTURE MAINTENANCE PROTEIN MBAA"/>
    <property type="match status" value="1"/>
</dbReference>
<dbReference type="Pfam" id="PF00072">
    <property type="entry name" value="Response_reg"/>
    <property type="match status" value="1"/>
</dbReference>
<proteinExistence type="predicted"/>
<dbReference type="InterPro" id="IPR013767">
    <property type="entry name" value="PAS_fold"/>
</dbReference>
<organism evidence="4 5">
    <name type="scientific">Candidatus Propionivibrio dominans</name>
    <dbReference type="NCBI Taxonomy" id="2954373"/>
    <lineage>
        <taxon>Bacteria</taxon>
        <taxon>Pseudomonadati</taxon>
        <taxon>Pseudomonadota</taxon>
        <taxon>Betaproteobacteria</taxon>
        <taxon>Rhodocyclales</taxon>
        <taxon>Rhodocyclaceae</taxon>
        <taxon>Propionivibrio</taxon>
    </lineage>
</organism>
<dbReference type="Proteomes" id="UP000886602">
    <property type="component" value="Unassembled WGS sequence"/>
</dbReference>
<dbReference type="AlphaFoldDB" id="A0A9D7FCF8"/>
<evidence type="ECO:0000313" key="5">
    <source>
        <dbReference type="Proteomes" id="UP000886602"/>
    </source>
</evidence>
<evidence type="ECO:0000259" key="3">
    <source>
        <dbReference type="PROSITE" id="PS50112"/>
    </source>
</evidence>
<gene>
    <name evidence="4" type="ORF">IPJ48_01060</name>
</gene>
<feature type="modified residue" description="4-aspartylphosphate" evidence="1">
    <location>
        <position position="63"/>
    </location>
</feature>
<dbReference type="Gene3D" id="3.30.450.20">
    <property type="entry name" value="PAS domain"/>
    <property type="match status" value="1"/>
</dbReference>
<dbReference type="GO" id="GO:0000160">
    <property type="term" value="P:phosphorelay signal transduction system"/>
    <property type="evidence" value="ECO:0007669"/>
    <property type="project" value="InterPro"/>
</dbReference>
<dbReference type="PROSITE" id="PS50110">
    <property type="entry name" value="RESPONSE_REGULATORY"/>
    <property type="match status" value="1"/>
</dbReference>
<dbReference type="InterPro" id="IPR001789">
    <property type="entry name" value="Sig_transdc_resp-reg_receiver"/>
</dbReference>
<comment type="caution">
    <text evidence="4">The sequence shown here is derived from an EMBL/GenBank/DDBJ whole genome shotgun (WGS) entry which is preliminary data.</text>
</comment>
<dbReference type="NCBIfam" id="TIGR00229">
    <property type="entry name" value="sensory_box"/>
    <property type="match status" value="1"/>
</dbReference>
<evidence type="ECO:0000259" key="2">
    <source>
        <dbReference type="PROSITE" id="PS50110"/>
    </source>
</evidence>
<dbReference type="InterPro" id="IPR011006">
    <property type="entry name" value="CheY-like_superfamily"/>
</dbReference>
<dbReference type="Pfam" id="PF00989">
    <property type="entry name" value="PAS"/>
    <property type="match status" value="1"/>
</dbReference>
<dbReference type="PANTHER" id="PTHR44757">
    <property type="entry name" value="DIGUANYLATE CYCLASE DGCP"/>
    <property type="match status" value="1"/>
</dbReference>
<feature type="domain" description="PAS" evidence="3">
    <location>
        <begin position="139"/>
        <end position="209"/>
    </location>
</feature>
<keyword evidence="1" id="KW-0597">Phosphoprotein</keyword>
<dbReference type="Gene3D" id="3.40.50.2300">
    <property type="match status" value="1"/>
</dbReference>
<dbReference type="SUPFAM" id="SSF52172">
    <property type="entry name" value="CheY-like"/>
    <property type="match status" value="1"/>
</dbReference>
<feature type="domain" description="Response regulatory" evidence="2">
    <location>
        <begin position="12"/>
        <end position="128"/>
    </location>
</feature>
<dbReference type="InterPro" id="IPR052155">
    <property type="entry name" value="Biofilm_reg_signaling"/>
</dbReference>
<dbReference type="SUPFAM" id="SSF55785">
    <property type="entry name" value="PYP-like sensor domain (PAS domain)"/>
    <property type="match status" value="1"/>
</dbReference>
<dbReference type="GO" id="GO:0006355">
    <property type="term" value="P:regulation of DNA-templated transcription"/>
    <property type="evidence" value="ECO:0007669"/>
    <property type="project" value="InterPro"/>
</dbReference>
<dbReference type="CDD" id="cd00156">
    <property type="entry name" value="REC"/>
    <property type="match status" value="1"/>
</dbReference>
<dbReference type="EMBL" id="JADJNC010000003">
    <property type="protein sequence ID" value="MBK7421784.1"/>
    <property type="molecule type" value="Genomic_DNA"/>
</dbReference>
<accession>A0A9D7FCF8</accession>
<dbReference type="PROSITE" id="PS50112">
    <property type="entry name" value="PAS"/>
    <property type="match status" value="1"/>
</dbReference>
<dbReference type="InterPro" id="IPR035965">
    <property type="entry name" value="PAS-like_dom_sf"/>
</dbReference>
<protein>
    <submittedName>
        <fullName evidence="4">PAS domain S-box protein</fullName>
    </submittedName>
</protein>
<dbReference type="InterPro" id="IPR000014">
    <property type="entry name" value="PAS"/>
</dbReference>
<reference evidence="4" key="1">
    <citation type="submission" date="2020-10" db="EMBL/GenBank/DDBJ databases">
        <title>Connecting structure to function with the recovery of over 1000 high-quality activated sludge metagenome-assembled genomes encoding full-length rRNA genes using long-read sequencing.</title>
        <authorList>
            <person name="Singleton C.M."/>
            <person name="Petriglieri F."/>
            <person name="Kristensen J.M."/>
            <person name="Kirkegaard R.H."/>
            <person name="Michaelsen T.Y."/>
            <person name="Andersen M.H."/>
            <person name="Karst S.M."/>
            <person name="Dueholm M.S."/>
            <person name="Nielsen P.H."/>
            <person name="Albertsen M."/>
        </authorList>
    </citation>
    <scope>NUCLEOTIDE SEQUENCE</scope>
    <source>
        <strain evidence="4">EsbW_18-Q3-R4-48_MAXAC.044</strain>
    </source>
</reference>
<evidence type="ECO:0000313" key="4">
    <source>
        <dbReference type="EMBL" id="MBK7421784.1"/>
    </source>
</evidence>
<evidence type="ECO:0000256" key="1">
    <source>
        <dbReference type="PROSITE-ProRule" id="PRU00169"/>
    </source>
</evidence>
<name>A0A9D7FCF8_9RHOO</name>
<sequence>MTAHDSDRPSLDLIAVEDSAADFELVVDALREAGLSVDVRQVEGEAAFHAALDRGLPAAILSDWTLPDFSGRRALEIARERCPEVPFIFVSGTISETVALEGLRQGATDYVFKNQLGQLGPALARALDEAKTLRALRESETRYRTLIDNASDAILLAGADGRVSQVNRSACELFGYSVEEFIGLPVSALVVPAELARQQEAFRRVATGERVLSERWSCRKDGSIFAAEISDCQTSGGQVLGIARDITERKQAAQKLDEQNALLNALLNSPGDLLIFRWIATTAIRPSTKSTARRCARSGRPTSRSAAACWRP</sequence>
<dbReference type="SMART" id="SM00448">
    <property type="entry name" value="REC"/>
    <property type="match status" value="1"/>
</dbReference>
<dbReference type="SMART" id="SM00091">
    <property type="entry name" value="PAS"/>
    <property type="match status" value="1"/>
</dbReference>